<dbReference type="InterPro" id="IPR051131">
    <property type="entry name" value="NEK_Ser/Thr_kinase_NIMA"/>
</dbReference>
<dbReference type="EMBL" id="CAJJDM010000010">
    <property type="protein sequence ID" value="CAD8049217.1"/>
    <property type="molecule type" value="Genomic_DNA"/>
</dbReference>
<evidence type="ECO:0000256" key="8">
    <source>
        <dbReference type="ARBA" id="ARBA00047899"/>
    </source>
</evidence>
<evidence type="ECO:0000259" key="12">
    <source>
        <dbReference type="PROSITE" id="PS50011"/>
    </source>
</evidence>
<keyword evidence="7 10" id="KW-0067">ATP-binding</keyword>
<dbReference type="SMART" id="SM00220">
    <property type="entry name" value="S_TKc"/>
    <property type="match status" value="1"/>
</dbReference>
<keyword evidence="4" id="KW-0808">Transferase</keyword>
<dbReference type="PROSITE" id="PS50011">
    <property type="entry name" value="PROTEIN_KINASE_DOM"/>
    <property type="match status" value="1"/>
</dbReference>
<name>A0A8S1K2V0_PARPR</name>
<organism evidence="13 14">
    <name type="scientific">Paramecium primaurelia</name>
    <dbReference type="NCBI Taxonomy" id="5886"/>
    <lineage>
        <taxon>Eukaryota</taxon>
        <taxon>Sar</taxon>
        <taxon>Alveolata</taxon>
        <taxon>Ciliophora</taxon>
        <taxon>Intramacronucleata</taxon>
        <taxon>Oligohymenophorea</taxon>
        <taxon>Peniculida</taxon>
        <taxon>Parameciidae</taxon>
        <taxon>Paramecium</taxon>
    </lineage>
</organism>
<feature type="region of interest" description="Disordered" evidence="11">
    <location>
        <begin position="617"/>
        <end position="691"/>
    </location>
</feature>
<comment type="similarity">
    <text evidence="1">Belongs to the protein kinase superfamily. NEK Ser/Thr protein kinase family. NIMA subfamily.</text>
</comment>
<dbReference type="Proteomes" id="UP000688137">
    <property type="component" value="Unassembled WGS sequence"/>
</dbReference>
<feature type="compositionally biased region" description="Basic and acidic residues" evidence="11">
    <location>
        <begin position="621"/>
        <end position="643"/>
    </location>
</feature>
<dbReference type="PROSITE" id="PS00107">
    <property type="entry name" value="PROTEIN_KINASE_ATP"/>
    <property type="match status" value="1"/>
</dbReference>
<dbReference type="PROSITE" id="PS00108">
    <property type="entry name" value="PROTEIN_KINASE_ST"/>
    <property type="match status" value="1"/>
</dbReference>
<evidence type="ECO:0000256" key="1">
    <source>
        <dbReference type="ARBA" id="ARBA00010886"/>
    </source>
</evidence>
<keyword evidence="6" id="KW-0418">Kinase</keyword>
<feature type="compositionally biased region" description="Polar residues" evidence="11">
    <location>
        <begin position="659"/>
        <end position="681"/>
    </location>
</feature>
<keyword evidence="5 10" id="KW-0547">Nucleotide-binding</keyword>
<feature type="binding site" evidence="10">
    <location>
        <position position="38"/>
    </location>
    <ligand>
        <name>ATP</name>
        <dbReference type="ChEBI" id="CHEBI:30616"/>
    </ligand>
</feature>
<proteinExistence type="inferred from homology"/>
<feature type="compositionally biased region" description="Polar residues" evidence="11">
    <location>
        <begin position="359"/>
        <end position="380"/>
    </location>
</feature>
<dbReference type="Pfam" id="PF00069">
    <property type="entry name" value="Pkinase"/>
    <property type="match status" value="1"/>
</dbReference>
<dbReference type="OMA" id="NRAETCA"/>
<accession>A0A8S1K2V0</accession>
<evidence type="ECO:0000256" key="10">
    <source>
        <dbReference type="PROSITE-ProRule" id="PRU10141"/>
    </source>
</evidence>
<keyword evidence="14" id="KW-1185">Reference proteome</keyword>
<dbReference type="FunFam" id="1.10.510.10:FF:002440">
    <property type="entry name" value="Uncharacterized protein"/>
    <property type="match status" value="1"/>
</dbReference>
<evidence type="ECO:0000256" key="11">
    <source>
        <dbReference type="SAM" id="MobiDB-lite"/>
    </source>
</evidence>
<evidence type="ECO:0000256" key="9">
    <source>
        <dbReference type="ARBA" id="ARBA00048679"/>
    </source>
</evidence>
<dbReference type="InterPro" id="IPR017441">
    <property type="entry name" value="Protein_kinase_ATP_BS"/>
</dbReference>
<gene>
    <name evidence="13" type="ORF">PPRIM_AZ9-3.1.T0130331</name>
</gene>
<evidence type="ECO:0000256" key="3">
    <source>
        <dbReference type="ARBA" id="ARBA00022527"/>
    </source>
</evidence>
<evidence type="ECO:0000256" key="7">
    <source>
        <dbReference type="ARBA" id="ARBA00022840"/>
    </source>
</evidence>
<comment type="catalytic activity">
    <reaction evidence="8">
        <text>L-threonyl-[protein] + ATP = O-phospho-L-threonyl-[protein] + ADP + H(+)</text>
        <dbReference type="Rhea" id="RHEA:46608"/>
        <dbReference type="Rhea" id="RHEA-COMP:11060"/>
        <dbReference type="Rhea" id="RHEA-COMP:11605"/>
        <dbReference type="ChEBI" id="CHEBI:15378"/>
        <dbReference type="ChEBI" id="CHEBI:30013"/>
        <dbReference type="ChEBI" id="CHEBI:30616"/>
        <dbReference type="ChEBI" id="CHEBI:61977"/>
        <dbReference type="ChEBI" id="CHEBI:456216"/>
        <dbReference type="EC" id="2.7.11.1"/>
    </reaction>
</comment>
<evidence type="ECO:0000313" key="14">
    <source>
        <dbReference type="Proteomes" id="UP000688137"/>
    </source>
</evidence>
<keyword evidence="3" id="KW-0723">Serine/threonine-protein kinase</keyword>
<evidence type="ECO:0000256" key="6">
    <source>
        <dbReference type="ARBA" id="ARBA00022777"/>
    </source>
</evidence>
<dbReference type="GO" id="GO:0004674">
    <property type="term" value="F:protein serine/threonine kinase activity"/>
    <property type="evidence" value="ECO:0007669"/>
    <property type="project" value="UniProtKB-KW"/>
</dbReference>
<feature type="domain" description="Protein kinase" evidence="12">
    <location>
        <begin position="9"/>
        <end position="263"/>
    </location>
</feature>
<evidence type="ECO:0000256" key="5">
    <source>
        <dbReference type="ARBA" id="ARBA00022741"/>
    </source>
</evidence>
<dbReference type="PANTHER" id="PTHR44899">
    <property type="entry name" value="CAMK FAMILY PROTEIN KINASE"/>
    <property type="match status" value="1"/>
</dbReference>
<dbReference type="FunFam" id="3.30.200.20:FF:000097">
    <property type="entry name" value="Probable serine/threonine-protein kinase nek1"/>
    <property type="match status" value="1"/>
</dbReference>
<feature type="compositionally biased region" description="Basic and acidic residues" evidence="11">
    <location>
        <begin position="338"/>
        <end position="357"/>
    </location>
</feature>
<dbReference type="EC" id="2.7.11.1" evidence="2"/>
<evidence type="ECO:0000313" key="13">
    <source>
        <dbReference type="EMBL" id="CAD8049217.1"/>
    </source>
</evidence>
<evidence type="ECO:0000256" key="2">
    <source>
        <dbReference type="ARBA" id="ARBA00012513"/>
    </source>
</evidence>
<comment type="caution">
    <text evidence="13">The sequence shown here is derived from an EMBL/GenBank/DDBJ whole genome shotgun (WGS) entry which is preliminary data.</text>
</comment>
<dbReference type="InterPro" id="IPR008271">
    <property type="entry name" value="Ser/Thr_kinase_AS"/>
</dbReference>
<dbReference type="AlphaFoldDB" id="A0A8S1K2V0"/>
<dbReference type="PANTHER" id="PTHR44899:SF3">
    <property type="entry name" value="SERINE_THREONINE-PROTEIN KINASE NEK1"/>
    <property type="match status" value="1"/>
</dbReference>
<dbReference type="CDD" id="cd08215">
    <property type="entry name" value="STKc_Nek"/>
    <property type="match status" value="1"/>
</dbReference>
<sequence>MRPKESDVYKRIRLLGQGSFGKAYLCECLKDHSLCVIKQMDMRYLNDQEKKETYREFRIMSELKHPNIINFREVYKTVKGKLCIVMDYAEGGDLAQVLKNTDGYIAESRILDWFTQMCLAIKHCHDRKIIHRDIKTQNMFLTKDMRIRLGDFGIARLLNNTRDKAKTMVGTPYYLAPELLENKPYGFKGDIWSLGVILYEMCAKTPPFTAESLAQLALKIVRGQFQAIPNVYSSQLRTLVNQLLTVNPDKRPAVHQILKMPIITNRIKNFLSETMKRSEFDHTILHNQQIHLSDTTIPLIDDQDAKGDLIEQIISKENQIKQLPGIKSPPYNLQKQRKNSDLKKLPEIKLSKPERPPITRQQTSRQQLNQLPSQRVQPSTPEIGINNKQKNGRFITKESPDSYQGSDQILEEGTKNSEQESPKFFKKNIEIKPHIKNIKGLTKLDQIQKIKLGLKSDDDAKKPIYRVHAQPKIVEQQKQKERKVSEEIVSYYLKQEDSLNQQNQLEKISETPEQKLLNQSTISDFQNSEENIDNNKKQSIMTPAFELHIEKQFQALDIISKKPIKIIKESISKTDEEKNKKKIYKIIYRDPFLKKPKTQKRNSEEDMKEMINELKNVLSDQQKKSEEPNLKNEVESEDSRIYSEESSEDLRDDADTLPPKTQVNTWMQSNTEGVNVSQSQPEPRRKINSNQRSLKDKLVDELGHHFEQLFRLAKLCSHLEDLGKQHIKMAIMDNLIIDENRAETCATLLVTLATIGY</sequence>
<feature type="region of interest" description="Disordered" evidence="11">
    <location>
        <begin position="321"/>
        <end position="407"/>
    </location>
</feature>
<comment type="catalytic activity">
    <reaction evidence="9">
        <text>L-seryl-[protein] + ATP = O-phospho-L-seryl-[protein] + ADP + H(+)</text>
        <dbReference type="Rhea" id="RHEA:17989"/>
        <dbReference type="Rhea" id="RHEA-COMP:9863"/>
        <dbReference type="Rhea" id="RHEA-COMP:11604"/>
        <dbReference type="ChEBI" id="CHEBI:15378"/>
        <dbReference type="ChEBI" id="CHEBI:29999"/>
        <dbReference type="ChEBI" id="CHEBI:30616"/>
        <dbReference type="ChEBI" id="CHEBI:83421"/>
        <dbReference type="ChEBI" id="CHEBI:456216"/>
        <dbReference type="EC" id="2.7.11.1"/>
    </reaction>
</comment>
<evidence type="ECO:0000256" key="4">
    <source>
        <dbReference type="ARBA" id="ARBA00022679"/>
    </source>
</evidence>
<dbReference type="GO" id="GO:0005524">
    <property type="term" value="F:ATP binding"/>
    <property type="evidence" value="ECO:0007669"/>
    <property type="project" value="UniProtKB-UniRule"/>
</dbReference>
<protein>
    <recommendedName>
        <fullName evidence="2">non-specific serine/threonine protein kinase</fullName>
        <ecNumber evidence="2">2.7.11.1</ecNumber>
    </recommendedName>
</protein>
<dbReference type="InterPro" id="IPR000719">
    <property type="entry name" value="Prot_kinase_dom"/>
</dbReference>
<reference evidence="13" key="1">
    <citation type="submission" date="2021-01" db="EMBL/GenBank/DDBJ databases">
        <authorList>
            <consortium name="Genoscope - CEA"/>
            <person name="William W."/>
        </authorList>
    </citation>
    <scope>NUCLEOTIDE SEQUENCE</scope>
</reference>